<accession>A0A0L0F6N1</accession>
<reference evidence="1 2" key="1">
    <citation type="submission" date="2011-02" db="EMBL/GenBank/DDBJ databases">
        <title>The Genome Sequence of Sphaeroforma arctica JP610.</title>
        <authorList>
            <consortium name="The Broad Institute Genome Sequencing Platform"/>
            <person name="Russ C."/>
            <person name="Cuomo C."/>
            <person name="Young S.K."/>
            <person name="Zeng Q."/>
            <person name="Gargeya S."/>
            <person name="Alvarado L."/>
            <person name="Berlin A."/>
            <person name="Chapman S.B."/>
            <person name="Chen Z."/>
            <person name="Freedman E."/>
            <person name="Gellesch M."/>
            <person name="Goldberg J."/>
            <person name="Griggs A."/>
            <person name="Gujja S."/>
            <person name="Heilman E."/>
            <person name="Heiman D."/>
            <person name="Howarth C."/>
            <person name="Mehta T."/>
            <person name="Neiman D."/>
            <person name="Pearson M."/>
            <person name="Roberts A."/>
            <person name="Saif S."/>
            <person name="Shea T."/>
            <person name="Shenoy N."/>
            <person name="Sisk P."/>
            <person name="Stolte C."/>
            <person name="Sykes S."/>
            <person name="White J."/>
            <person name="Yandava C."/>
            <person name="Burger G."/>
            <person name="Gray M.W."/>
            <person name="Holland P.W.H."/>
            <person name="King N."/>
            <person name="Lang F.B.F."/>
            <person name="Roger A.J."/>
            <person name="Ruiz-Trillo I."/>
            <person name="Haas B."/>
            <person name="Nusbaum C."/>
            <person name="Birren B."/>
        </authorList>
    </citation>
    <scope>NUCLEOTIDE SEQUENCE [LARGE SCALE GENOMIC DNA]</scope>
    <source>
        <strain evidence="1 2">JP610</strain>
    </source>
</reference>
<protein>
    <submittedName>
        <fullName evidence="1">Uncharacterized protein</fullName>
    </submittedName>
</protein>
<feature type="non-terminal residue" evidence="1">
    <location>
        <position position="75"/>
    </location>
</feature>
<gene>
    <name evidence="1" type="ORF">SARC_15222</name>
</gene>
<proteinExistence type="predicted"/>
<evidence type="ECO:0000313" key="2">
    <source>
        <dbReference type="Proteomes" id="UP000054560"/>
    </source>
</evidence>
<keyword evidence="2" id="KW-1185">Reference proteome</keyword>
<dbReference type="GeneID" id="25915726"/>
<dbReference type="AlphaFoldDB" id="A0A0L0F6N1"/>
<evidence type="ECO:0000313" key="1">
    <source>
        <dbReference type="EMBL" id="KNC72226.1"/>
    </source>
</evidence>
<sequence length="75" mass="8319">RQRNIICDPSQPHNTAVRLVVLSPVVQEITQLPTDAQAFIRARRAEVVGHPIALSYNYWSSADVLNAVLPLGQDE</sequence>
<dbReference type="RefSeq" id="XP_014146128.1">
    <property type="nucleotide sequence ID" value="XM_014290653.1"/>
</dbReference>
<feature type="non-terminal residue" evidence="1">
    <location>
        <position position="1"/>
    </location>
</feature>
<name>A0A0L0F6N1_9EUKA</name>
<dbReference type="EMBL" id="KQ247384">
    <property type="protein sequence ID" value="KNC72226.1"/>
    <property type="molecule type" value="Genomic_DNA"/>
</dbReference>
<organism evidence="1 2">
    <name type="scientific">Sphaeroforma arctica JP610</name>
    <dbReference type="NCBI Taxonomy" id="667725"/>
    <lineage>
        <taxon>Eukaryota</taxon>
        <taxon>Ichthyosporea</taxon>
        <taxon>Ichthyophonida</taxon>
        <taxon>Sphaeroforma</taxon>
    </lineage>
</organism>
<dbReference type="Proteomes" id="UP000054560">
    <property type="component" value="Unassembled WGS sequence"/>
</dbReference>